<comment type="caution">
    <text evidence="2">The sequence shown here is derived from an EMBL/GenBank/DDBJ whole genome shotgun (WGS) entry which is preliminary data.</text>
</comment>
<sequence length="124" mass="14165">MGRRKWKLYQDGLIPKRTEGDQSSDEESIAASDPPPALKIKTIEQINAPEKQERAERQETQENQEKEKPRRETILESLIKRPATQPKMEMAEEPADWKPADRCYFCVDGDRPEQPDGRAATGAT</sequence>
<feature type="compositionally biased region" description="Basic and acidic residues" evidence="1">
    <location>
        <begin position="50"/>
        <end position="74"/>
    </location>
</feature>
<proteinExistence type="predicted"/>
<dbReference type="AlphaFoldDB" id="A0A8S4R3Y6"/>
<evidence type="ECO:0000256" key="1">
    <source>
        <dbReference type="SAM" id="MobiDB-lite"/>
    </source>
</evidence>
<name>A0A8S4R3Y6_9NEOP</name>
<accession>A0A8S4R3Y6</accession>
<evidence type="ECO:0000313" key="2">
    <source>
        <dbReference type="EMBL" id="CAH2227889.1"/>
    </source>
</evidence>
<protein>
    <submittedName>
        <fullName evidence="2">Jg537 protein</fullName>
    </submittedName>
</protein>
<dbReference type="OrthoDB" id="7439705at2759"/>
<organism evidence="2 3">
    <name type="scientific">Pararge aegeria aegeria</name>
    <dbReference type="NCBI Taxonomy" id="348720"/>
    <lineage>
        <taxon>Eukaryota</taxon>
        <taxon>Metazoa</taxon>
        <taxon>Ecdysozoa</taxon>
        <taxon>Arthropoda</taxon>
        <taxon>Hexapoda</taxon>
        <taxon>Insecta</taxon>
        <taxon>Pterygota</taxon>
        <taxon>Neoptera</taxon>
        <taxon>Endopterygota</taxon>
        <taxon>Lepidoptera</taxon>
        <taxon>Glossata</taxon>
        <taxon>Ditrysia</taxon>
        <taxon>Papilionoidea</taxon>
        <taxon>Nymphalidae</taxon>
        <taxon>Satyrinae</taxon>
        <taxon>Satyrini</taxon>
        <taxon>Parargina</taxon>
        <taxon>Pararge</taxon>
    </lineage>
</organism>
<evidence type="ECO:0000313" key="3">
    <source>
        <dbReference type="Proteomes" id="UP000838756"/>
    </source>
</evidence>
<feature type="region of interest" description="Disordered" evidence="1">
    <location>
        <begin position="1"/>
        <end position="95"/>
    </location>
</feature>
<dbReference type="EMBL" id="CAKXAJ010023586">
    <property type="protein sequence ID" value="CAH2227889.1"/>
    <property type="molecule type" value="Genomic_DNA"/>
</dbReference>
<gene>
    <name evidence="2" type="primary">jg537</name>
    <name evidence="2" type="ORF">PAEG_LOCUS8133</name>
</gene>
<reference evidence="2" key="1">
    <citation type="submission" date="2022-03" db="EMBL/GenBank/DDBJ databases">
        <authorList>
            <person name="Lindestad O."/>
        </authorList>
    </citation>
    <scope>NUCLEOTIDE SEQUENCE</scope>
</reference>
<dbReference type="Proteomes" id="UP000838756">
    <property type="component" value="Unassembled WGS sequence"/>
</dbReference>
<feature type="non-terminal residue" evidence="2">
    <location>
        <position position="1"/>
    </location>
</feature>
<keyword evidence="3" id="KW-1185">Reference proteome</keyword>